<feature type="compositionally biased region" description="Low complexity" evidence="1">
    <location>
        <begin position="131"/>
        <end position="145"/>
    </location>
</feature>
<reference evidence="2" key="1">
    <citation type="journal article" date="2020" name="Fungal Divers.">
        <title>Resolving the Mortierellaceae phylogeny through synthesis of multi-gene phylogenetics and phylogenomics.</title>
        <authorList>
            <person name="Vandepol N."/>
            <person name="Liber J."/>
            <person name="Desiro A."/>
            <person name="Na H."/>
            <person name="Kennedy M."/>
            <person name="Barry K."/>
            <person name="Grigoriev I.V."/>
            <person name="Miller A.N."/>
            <person name="O'Donnell K."/>
            <person name="Stajich J.E."/>
            <person name="Bonito G."/>
        </authorList>
    </citation>
    <scope>NUCLEOTIDE SEQUENCE</scope>
    <source>
        <strain evidence="2">CK1249</strain>
    </source>
</reference>
<feature type="region of interest" description="Disordered" evidence="1">
    <location>
        <begin position="97"/>
        <end position="145"/>
    </location>
</feature>
<protein>
    <submittedName>
        <fullName evidence="2">Uncharacterized protein</fullName>
    </submittedName>
</protein>
<feature type="compositionally biased region" description="Polar residues" evidence="1">
    <location>
        <begin position="106"/>
        <end position="130"/>
    </location>
</feature>
<evidence type="ECO:0000256" key="1">
    <source>
        <dbReference type="SAM" id="MobiDB-lite"/>
    </source>
</evidence>
<proteinExistence type="predicted"/>
<gene>
    <name evidence="2" type="ORF">BGZ70_009591</name>
</gene>
<dbReference type="AlphaFoldDB" id="A0A9P6J469"/>
<dbReference type="Proteomes" id="UP000738359">
    <property type="component" value="Unassembled WGS sequence"/>
</dbReference>
<evidence type="ECO:0000313" key="3">
    <source>
        <dbReference type="Proteomes" id="UP000738359"/>
    </source>
</evidence>
<name>A0A9P6J469_MORAP</name>
<evidence type="ECO:0000313" key="2">
    <source>
        <dbReference type="EMBL" id="KAF9957225.1"/>
    </source>
</evidence>
<dbReference type="OrthoDB" id="2413528at2759"/>
<accession>A0A9P6J469</accession>
<comment type="caution">
    <text evidence="2">The sequence shown here is derived from an EMBL/GenBank/DDBJ whole genome shotgun (WGS) entry which is preliminary data.</text>
</comment>
<sequence length="164" mass="16501">MAQQAYPTLPVANTVWNSPSNVTVQWKLGTPPATTALAVDLFKGDPSHQTLVQKLGSGKAGATSLKVEIPAKLESNWYSIRIGDSYSHPFIIKGTGPVPTGHAPTGGNNSTAPTATGGNNNSSATATGIKSTNSPTEAPSSASSTSAGPVFAVAAAIAAVVMTL</sequence>
<keyword evidence="3" id="KW-1185">Reference proteome</keyword>
<dbReference type="EMBL" id="JAAAHY010000792">
    <property type="protein sequence ID" value="KAF9957225.1"/>
    <property type="molecule type" value="Genomic_DNA"/>
</dbReference>
<organism evidence="2 3">
    <name type="scientific">Mortierella alpina</name>
    <name type="common">Oleaginous fungus</name>
    <name type="synonym">Mortierella renispora</name>
    <dbReference type="NCBI Taxonomy" id="64518"/>
    <lineage>
        <taxon>Eukaryota</taxon>
        <taxon>Fungi</taxon>
        <taxon>Fungi incertae sedis</taxon>
        <taxon>Mucoromycota</taxon>
        <taxon>Mortierellomycotina</taxon>
        <taxon>Mortierellomycetes</taxon>
        <taxon>Mortierellales</taxon>
        <taxon>Mortierellaceae</taxon>
        <taxon>Mortierella</taxon>
    </lineage>
</organism>